<comment type="caution">
    <text evidence="9">The sequence shown here is derived from an EMBL/GenBank/DDBJ whole genome shotgun (WGS) entry which is preliminary data.</text>
</comment>
<sequence>MKRNISLMAEKKYDLIIIGGGITGASVAWDASLRGLKAALFEKDDFANATSSATSKLIHGGLRYLKNFELGLVRESLSERRIMSMITPQFVFPIPFIVPLYGHGIEGRLPMQAALSVYDLLAYDKEETEDPDKRIPNHKILGEGKVKRLFPGLETKNLNGGALYYDCQMHTPERHVLEFMLSATDYGADVANYAEVRDILRKGNVINGVMVRDKESGEEYKISGKVVANVTGPWGDITLGMLHKKGVEKRLIRSKGIHLVTKEIFKDYGLVLRTKAGRHFFIIPWRGYSLIGTTDRAYDGEPDHFKVSESDIAGLIEDTNENLPGAKLLRKDVLYFYGGLRPIVEKDTDIDVYDASRKYEIYDHEKDDKIKGIITVIGGKYTTSRNLARQVVDMTYKKLGKEPPECLTDTTPLYGGGTGPFNSYLNKEIKKHKREYPKDVVENLIHQYGTEHGRIMVKTETEPGLKDKIAPNRPDILAQVAYAVTDEMALHLDDVVFRRTGLGTVGNPGEAALKKCADVMGELLDWDKTEKKREMGWVNEYYVPIKKDGDIPKAKDVISKKAAK</sequence>
<dbReference type="Gene3D" id="3.30.9.10">
    <property type="entry name" value="D-Amino Acid Oxidase, subunit A, domain 2"/>
    <property type="match status" value="1"/>
</dbReference>
<name>A0A9D8KG14_9DELT</name>
<dbReference type="Gene3D" id="3.50.50.60">
    <property type="entry name" value="FAD/NAD(P)-binding domain"/>
    <property type="match status" value="1"/>
</dbReference>
<dbReference type="SUPFAM" id="SSF54373">
    <property type="entry name" value="FAD-linked reductases, C-terminal domain"/>
    <property type="match status" value="1"/>
</dbReference>
<gene>
    <name evidence="9" type="ORF">JW984_09900</name>
</gene>
<keyword evidence="4" id="KW-0319">Glycerol metabolism</keyword>
<accession>A0A9D8KG14</accession>
<keyword evidence="5" id="KW-0274">FAD</keyword>
<protein>
    <submittedName>
        <fullName evidence="9">Glycerol-3-phosphate dehydrogenase/oxidase</fullName>
    </submittedName>
</protein>
<dbReference type="PRINTS" id="PR01001">
    <property type="entry name" value="FADG3PDH"/>
</dbReference>
<dbReference type="GO" id="GO:0046168">
    <property type="term" value="P:glycerol-3-phosphate catabolic process"/>
    <property type="evidence" value="ECO:0007669"/>
    <property type="project" value="TreeGrafter"/>
</dbReference>
<evidence type="ECO:0000259" key="7">
    <source>
        <dbReference type="Pfam" id="PF01266"/>
    </source>
</evidence>
<dbReference type="SUPFAM" id="SSF51905">
    <property type="entry name" value="FAD/NAD(P)-binding domain"/>
    <property type="match status" value="1"/>
</dbReference>
<evidence type="ECO:0000256" key="6">
    <source>
        <dbReference type="ARBA" id="ARBA00023002"/>
    </source>
</evidence>
<feature type="domain" description="Alpha-glycerophosphate oxidase C-terminal" evidence="8">
    <location>
        <begin position="406"/>
        <end position="531"/>
    </location>
</feature>
<evidence type="ECO:0000256" key="3">
    <source>
        <dbReference type="ARBA" id="ARBA00022630"/>
    </source>
</evidence>
<keyword evidence="6" id="KW-0560">Oxidoreductase</keyword>
<dbReference type="Proteomes" id="UP000809273">
    <property type="component" value="Unassembled WGS sequence"/>
</dbReference>
<evidence type="ECO:0000313" key="10">
    <source>
        <dbReference type="Proteomes" id="UP000809273"/>
    </source>
</evidence>
<comment type="similarity">
    <text evidence="2">Belongs to the FAD-dependent glycerol-3-phosphate dehydrogenase family.</text>
</comment>
<dbReference type="EMBL" id="JAFGIX010000050">
    <property type="protein sequence ID" value="MBN1573494.1"/>
    <property type="molecule type" value="Genomic_DNA"/>
</dbReference>
<comment type="cofactor">
    <cofactor evidence="1">
        <name>FAD</name>
        <dbReference type="ChEBI" id="CHEBI:57692"/>
    </cofactor>
</comment>
<dbReference type="Pfam" id="PF01266">
    <property type="entry name" value="DAO"/>
    <property type="match status" value="1"/>
</dbReference>
<proteinExistence type="inferred from homology"/>
<feature type="domain" description="FAD dependent oxidoreductase" evidence="7">
    <location>
        <begin position="14"/>
        <end position="348"/>
    </location>
</feature>
<keyword evidence="3" id="KW-0285">Flavoprotein</keyword>
<dbReference type="InterPro" id="IPR000447">
    <property type="entry name" value="G3P_DH_FAD-dep"/>
</dbReference>
<evidence type="ECO:0000259" key="8">
    <source>
        <dbReference type="Pfam" id="PF16901"/>
    </source>
</evidence>
<organism evidence="9 10">
    <name type="scientific">Candidatus Zymogenus saltonus</name>
    <dbReference type="NCBI Taxonomy" id="2844893"/>
    <lineage>
        <taxon>Bacteria</taxon>
        <taxon>Deltaproteobacteria</taxon>
        <taxon>Candidatus Zymogenia</taxon>
        <taxon>Candidatus Zymogeniales</taxon>
        <taxon>Candidatus Zymogenaceae</taxon>
        <taxon>Candidatus Zymogenus</taxon>
    </lineage>
</organism>
<dbReference type="InterPro" id="IPR036188">
    <property type="entry name" value="FAD/NAD-bd_sf"/>
</dbReference>
<reference evidence="9" key="2">
    <citation type="submission" date="2021-01" db="EMBL/GenBank/DDBJ databases">
        <authorList>
            <person name="Hahn C.R."/>
            <person name="Youssef N.H."/>
            <person name="Elshahed M."/>
        </authorList>
    </citation>
    <scope>NUCLEOTIDE SEQUENCE</scope>
    <source>
        <strain evidence="9">Zod_Metabat.24</strain>
    </source>
</reference>
<evidence type="ECO:0000256" key="5">
    <source>
        <dbReference type="ARBA" id="ARBA00022827"/>
    </source>
</evidence>
<dbReference type="Pfam" id="PF16901">
    <property type="entry name" value="DAO_C"/>
    <property type="match status" value="1"/>
</dbReference>
<evidence type="ECO:0000256" key="4">
    <source>
        <dbReference type="ARBA" id="ARBA00022798"/>
    </source>
</evidence>
<reference evidence="9" key="1">
    <citation type="journal article" date="2021" name="Environ. Microbiol.">
        <title>Genomic characterization of three novel Desulfobacterota classes expand the metabolic and phylogenetic diversity of the phylum.</title>
        <authorList>
            <person name="Murphy C.L."/>
            <person name="Biggerstaff J."/>
            <person name="Eichhorn A."/>
            <person name="Ewing E."/>
            <person name="Shahan R."/>
            <person name="Soriano D."/>
            <person name="Stewart S."/>
            <person name="VanMol K."/>
            <person name="Walker R."/>
            <person name="Walters P."/>
            <person name="Elshahed M.S."/>
            <person name="Youssef N.H."/>
        </authorList>
    </citation>
    <scope>NUCLEOTIDE SEQUENCE</scope>
    <source>
        <strain evidence="9">Zod_Metabat.24</strain>
    </source>
</reference>
<dbReference type="AlphaFoldDB" id="A0A9D8KG14"/>
<dbReference type="InterPro" id="IPR031656">
    <property type="entry name" value="DAO_C"/>
</dbReference>
<evidence type="ECO:0000313" key="9">
    <source>
        <dbReference type="EMBL" id="MBN1573494.1"/>
    </source>
</evidence>
<dbReference type="PANTHER" id="PTHR11985:SF35">
    <property type="entry name" value="ANAEROBIC GLYCEROL-3-PHOSPHATE DEHYDROGENASE SUBUNIT A"/>
    <property type="match status" value="1"/>
</dbReference>
<evidence type="ECO:0000256" key="2">
    <source>
        <dbReference type="ARBA" id="ARBA00007330"/>
    </source>
</evidence>
<dbReference type="GO" id="GO:0004368">
    <property type="term" value="F:glycerol-3-phosphate dehydrogenase (quinone) activity"/>
    <property type="evidence" value="ECO:0007669"/>
    <property type="project" value="InterPro"/>
</dbReference>
<dbReference type="InterPro" id="IPR038299">
    <property type="entry name" value="DAO_C_sf"/>
</dbReference>
<dbReference type="Gene3D" id="1.10.8.870">
    <property type="entry name" value="Alpha-glycerophosphate oxidase, cap domain"/>
    <property type="match status" value="1"/>
</dbReference>
<dbReference type="GO" id="GO:0006071">
    <property type="term" value="P:glycerol metabolic process"/>
    <property type="evidence" value="ECO:0007669"/>
    <property type="project" value="UniProtKB-KW"/>
</dbReference>
<evidence type="ECO:0000256" key="1">
    <source>
        <dbReference type="ARBA" id="ARBA00001974"/>
    </source>
</evidence>
<dbReference type="InterPro" id="IPR006076">
    <property type="entry name" value="FAD-dep_OxRdtase"/>
</dbReference>
<dbReference type="PANTHER" id="PTHR11985">
    <property type="entry name" value="GLYCEROL-3-PHOSPHATE DEHYDROGENASE"/>
    <property type="match status" value="1"/>
</dbReference>